<dbReference type="InterPro" id="IPR010419">
    <property type="entry name" value="CO_DH_gsu"/>
</dbReference>
<keyword evidence="2" id="KW-1185">Reference proteome</keyword>
<protein>
    <submittedName>
        <fullName evidence="1">SRPBCC family protein</fullName>
    </submittedName>
</protein>
<evidence type="ECO:0000313" key="2">
    <source>
        <dbReference type="Proteomes" id="UP001197974"/>
    </source>
</evidence>
<dbReference type="RefSeq" id="WP_226539552.1">
    <property type="nucleotide sequence ID" value="NZ_CP129013.1"/>
</dbReference>
<dbReference type="Gene3D" id="3.30.530.20">
    <property type="match status" value="1"/>
</dbReference>
<accession>A0ABY9JVF3</accession>
<reference evidence="1 2" key="1">
    <citation type="submission" date="2023-06" db="EMBL/GenBank/DDBJ databases">
        <title>Five Gram-positive bacteria isolated from mangrove sediments in Shenzhen, Guangdong, China.</title>
        <authorList>
            <person name="Yu S."/>
            <person name="Zheng W."/>
            <person name="Huang Y."/>
        </authorList>
    </citation>
    <scope>NUCLEOTIDE SEQUENCE [LARGE SCALE GENOMIC DNA]</scope>
    <source>
        <strain evidence="1 2">SaN35-3</strain>
    </source>
</reference>
<dbReference type="Pfam" id="PF06240">
    <property type="entry name" value="COXG"/>
    <property type="match status" value="1"/>
</dbReference>
<sequence>MARSFFVEKVHVNYKEMWNYIQDMNNWAPLVPGYQIHKIFNEKRSIWHFKMDLGFMKPLVKMEVNITEWKEPSKVSFDLKGLNQPFEGSGFFEAKTKRSITTEIKGSLTIEAKGALATIINRTLQSKVDEITKQLTSGVAREIDNL</sequence>
<name>A0ABY9JVF3_9BACI</name>
<gene>
    <name evidence="1" type="ORF">LC087_04185</name>
</gene>
<evidence type="ECO:0000313" key="1">
    <source>
        <dbReference type="EMBL" id="WLR43386.1"/>
    </source>
</evidence>
<organism evidence="1 2">
    <name type="scientific">Bacillus carboniphilus</name>
    <dbReference type="NCBI Taxonomy" id="86663"/>
    <lineage>
        <taxon>Bacteria</taxon>
        <taxon>Bacillati</taxon>
        <taxon>Bacillota</taxon>
        <taxon>Bacilli</taxon>
        <taxon>Bacillales</taxon>
        <taxon>Bacillaceae</taxon>
        <taxon>Bacillus</taxon>
    </lineage>
</organism>
<dbReference type="EMBL" id="CP129013">
    <property type="protein sequence ID" value="WLR43386.1"/>
    <property type="molecule type" value="Genomic_DNA"/>
</dbReference>
<dbReference type="InterPro" id="IPR023393">
    <property type="entry name" value="START-like_dom_sf"/>
</dbReference>
<dbReference type="Proteomes" id="UP001197974">
    <property type="component" value="Chromosome"/>
</dbReference>
<proteinExistence type="predicted"/>
<dbReference type="SUPFAM" id="SSF55961">
    <property type="entry name" value="Bet v1-like"/>
    <property type="match status" value="1"/>
</dbReference>
<dbReference type="CDD" id="cd07812">
    <property type="entry name" value="SRPBCC"/>
    <property type="match status" value="1"/>
</dbReference>